<dbReference type="CDD" id="cd02393">
    <property type="entry name" value="KH-I_PNPase"/>
    <property type="match status" value="1"/>
</dbReference>
<evidence type="ECO:0000256" key="6">
    <source>
        <dbReference type="ARBA" id="ARBA00022842"/>
    </source>
</evidence>
<keyword evidence="4 8" id="KW-0548">Nucleotidyltransferase</keyword>
<dbReference type="GO" id="GO:0005829">
    <property type="term" value="C:cytosol"/>
    <property type="evidence" value="ECO:0007669"/>
    <property type="project" value="UniProtKB-ARBA"/>
</dbReference>
<evidence type="ECO:0000259" key="9">
    <source>
        <dbReference type="PROSITE" id="PS50126"/>
    </source>
</evidence>
<dbReference type="SUPFAM" id="SSF54791">
    <property type="entry name" value="Eukaryotic type KH-domain (KH-domain type I)"/>
    <property type="match status" value="1"/>
</dbReference>
<dbReference type="Pfam" id="PF00013">
    <property type="entry name" value="KH_1"/>
    <property type="match status" value="1"/>
</dbReference>
<dbReference type="InterPro" id="IPR014069">
    <property type="entry name" value="GPSI/PNP"/>
</dbReference>
<feature type="domain" description="S1 motif" evidence="9">
    <location>
        <begin position="701"/>
        <end position="770"/>
    </location>
</feature>
<comment type="cofactor">
    <cofactor evidence="8">
        <name>Mg(2+)</name>
        <dbReference type="ChEBI" id="CHEBI:18420"/>
    </cofactor>
</comment>
<dbReference type="InterPro" id="IPR036456">
    <property type="entry name" value="PNPase_PH_RNA-bd_sf"/>
</dbReference>
<dbReference type="InterPro" id="IPR001247">
    <property type="entry name" value="ExoRNase_PH_dom1"/>
</dbReference>
<dbReference type="Gene3D" id="3.30.230.70">
    <property type="entry name" value="GHMP Kinase, N-terminal domain"/>
    <property type="match status" value="2"/>
</dbReference>
<reference evidence="10 11" key="1">
    <citation type="submission" date="2020-03" db="EMBL/GenBank/DDBJ databases">
        <title>Draft genome sequences of bacterial isolates from the female urobiome.</title>
        <authorList>
            <person name="Miller-Ensminger T."/>
            <person name="Wolfe A.J."/>
            <person name="Putonti C."/>
        </authorList>
    </citation>
    <scope>NUCLEOTIDE SEQUENCE [LARGE SCALE GENOMIC DNA]</scope>
    <source>
        <strain evidence="10 11">UMB8490</strain>
    </source>
</reference>
<sequence length="774" mass="84347">MIANTPSKERDLLRNFKPNNSFDVHVDEDFGVTEAVATLDNGDFGTRTIRFETGQLARQADGSVTTYLDEETMMLATTTASNQPREGFDFFPLTVDVEERMYAAGKIPGSFFRREGRPSTQAILACRLIDRPLRPTFVKGLRNEVQVVITVLSQHPEEYYDVVAINGASAATQLSGLPVSGPVGGVRMALLADDKHPEGQWVAFPNYEQHERCLFEMVVAGRMVERKRGRKTEEDVAIMMVEAGAGVNVVEQIKKGYPAPTEKTVAEGLEAAKPYIETLCRAQRALTSEVSTEQKEFPLFPAYSEKVFKAVEKKAAKKLAKLMTIASKAERENATNEYMEDIEEDLFDSFDIDDDEREERDAASKEIRAAYNALQKQIVREKILTEGFRIDGRGVTDIRDLGVEVELIPRAHGSALFERGETQILGVTTLDMLKMEQHLDSLHPEESKRYIHHYNFPPYSTGETGRVGSPKRREIGHGALAERALEPVIPSREAFPYTIRQVSEALGSNGSTSMGSVCASTLSLYNAGVPLAAPVAGIAMGLVSGEVNGETEYVALTDILGAEDAFGDMDFKVAGTREFITALQLDTKLDGIPSSVLADALNQARDAREAILDTMAEVIDGPDEMNPLAPKITTVKIPVSKIGELIGPKGKTINQITEDTGADISIEDDGTVFVSATSGEAADAAIEKVNAIANPQMPKVGERYLGTVVKTVAFGAFVSITPGTDGLIHISNLGGNTRVEKVEDVINVGDKVEVEIRDIDNRGKISLVPVEDNA</sequence>
<dbReference type="PIRSF" id="PIRSF005499">
    <property type="entry name" value="PNPase"/>
    <property type="match status" value="1"/>
</dbReference>
<organism evidence="10 11">
    <name type="scientific">Corynebacterium coyleae</name>
    <dbReference type="NCBI Taxonomy" id="53374"/>
    <lineage>
        <taxon>Bacteria</taxon>
        <taxon>Bacillati</taxon>
        <taxon>Actinomycetota</taxon>
        <taxon>Actinomycetes</taxon>
        <taxon>Mycobacteriales</taxon>
        <taxon>Corynebacteriaceae</taxon>
        <taxon>Corynebacterium</taxon>
    </lineage>
</organism>
<dbReference type="NCBIfam" id="TIGR02696">
    <property type="entry name" value="pppGpp_PNP"/>
    <property type="match status" value="1"/>
</dbReference>
<evidence type="ECO:0000256" key="5">
    <source>
        <dbReference type="ARBA" id="ARBA00022723"/>
    </source>
</evidence>
<dbReference type="InterPro" id="IPR036345">
    <property type="entry name" value="ExoRNase_PH_dom2_sf"/>
</dbReference>
<comment type="function">
    <text evidence="8">Involved in mRNA degradation. Catalyzes the phosphorolysis of single-stranded polyribonucleotides processively in the 3'- to 5'-direction.</text>
</comment>
<comment type="catalytic activity">
    <reaction evidence="8">
        <text>RNA(n+1) + phosphate = RNA(n) + a ribonucleoside 5'-diphosphate</text>
        <dbReference type="Rhea" id="RHEA:22096"/>
        <dbReference type="Rhea" id="RHEA-COMP:14527"/>
        <dbReference type="Rhea" id="RHEA-COMP:17342"/>
        <dbReference type="ChEBI" id="CHEBI:43474"/>
        <dbReference type="ChEBI" id="CHEBI:57930"/>
        <dbReference type="ChEBI" id="CHEBI:140395"/>
        <dbReference type="EC" id="2.7.7.8"/>
    </reaction>
</comment>
<keyword evidence="6 8" id="KW-0460">Magnesium</keyword>
<protein>
    <recommendedName>
        <fullName evidence="8">Polyribonucleotide nucleotidyltransferase</fullName>
        <ecNumber evidence="8">2.7.7.8</ecNumber>
    </recommendedName>
    <alternativeName>
        <fullName evidence="8">Polynucleotide phosphorylase</fullName>
        <shortName evidence="8">PNPase</shortName>
    </alternativeName>
</protein>
<dbReference type="FunFam" id="3.30.230.70:FF:000002">
    <property type="entry name" value="Polyribonucleotide nucleotidyltransferase"/>
    <property type="match status" value="1"/>
</dbReference>
<keyword evidence="5 8" id="KW-0479">Metal-binding</keyword>
<comment type="similarity">
    <text evidence="1 8">Belongs to the polyribonucleotide nucleotidyltransferase family.</text>
</comment>
<dbReference type="InterPro" id="IPR004087">
    <property type="entry name" value="KH_dom"/>
</dbReference>
<evidence type="ECO:0000256" key="1">
    <source>
        <dbReference type="ARBA" id="ARBA00007404"/>
    </source>
</evidence>
<dbReference type="Gene3D" id="2.40.50.140">
    <property type="entry name" value="Nucleic acid-binding proteins"/>
    <property type="match status" value="1"/>
</dbReference>
<dbReference type="InterPro" id="IPR012162">
    <property type="entry name" value="PNPase"/>
</dbReference>
<evidence type="ECO:0000256" key="2">
    <source>
        <dbReference type="ARBA" id="ARBA00022490"/>
    </source>
</evidence>
<dbReference type="GO" id="GO:0000175">
    <property type="term" value="F:3'-5'-RNA exonuclease activity"/>
    <property type="evidence" value="ECO:0007669"/>
    <property type="project" value="TreeGrafter"/>
</dbReference>
<dbReference type="InterPro" id="IPR003029">
    <property type="entry name" value="S1_domain"/>
</dbReference>
<dbReference type="CDD" id="cd11364">
    <property type="entry name" value="RNase_PH_PNPase_2"/>
    <property type="match status" value="1"/>
</dbReference>
<dbReference type="CDD" id="cd04472">
    <property type="entry name" value="S1_PNPase"/>
    <property type="match status" value="1"/>
</dbReference>
<dbReference type="GO" id="GO:0000287">
    <property type="term" value="F:magnesium ion binding"/>
    <property type="evidence" value="ECO:0007669"/>
    <property type="project" value="UniProtKB-UniRule"/>
</dbReference>
<dbReference type="GO" id="GO:0006402">
    <property type="term" value="P:mRNA catabolic process"/>
    <property type="evidence" value="ECO:0007669"/>
    <property type="project" value="UniProtKB-UniRule"/>
</dbReference>
<evidence type="ECO:0000256" key="3">
    <source>
        <dbReference type="ARBA" id="ARBA00022679"/>
    </source>
</evidence>
<dbReference type="NCBIfam" id="TIGR03591">
    <property type="entry name" value="polynuc_phos"/>
    <property type="match status" value="1"/>
</dbReference>
<dbReference type="Gene3D" id="3.30.1370.10">
    <property type="entry name" value="K Homology domain, type 1"/>
    <property type="match status" value="1"/>
</dbReference>
<dbReference type="HAMAP" id="MF_01595">
    <property type="entry name" value="PNPase"/>
    <property type="match status" value="1"/>
</dbReference>
<dbReference type="Proteomes" id="UP000591626">
    <property type="component" value="Unassembled WGS sequence"/>
</dbReference>
<dbReference type="Pfam" id="PF03726">
    <property type="entry name" value="PNPase"/>
    <property type="match status" value="1"/>
</dbReference>
<dbReference type="InterPro" id="IPR004088">
    <property type="entry name" value="KH_dom_type_1"/>
</dbReference>
<feature type="binding site" evidence="8">
    <location>
        <position position="570"/>
    </location>
    <ligand>
        <name>Mg(2+)</name>
        <dbReference type="ChEBI" id="CHEBI:18420"/>
    </ligand>
</feature>
<dbReference type="PANTHER" id="PTHR11252:SF0">
    <property type="entry name" value="POLYRIBONUCLEOTIDE NUCLEOTIDYLTRANSFERASE 1, MITOCHONDRIAL"/>
    <property type="match status" value="1"/>
</dbReference>
<evidence type="ECO:0000256" key="8">
    <source>
        <dbReference type="HAMAP-Rule" id="MF_01595"/>
    </source>
</evidence>
<dbReference type="InterPro" id="IPR012340">
    <property type="entry name" value="NA-bd_OB-fold"/>
</dbReference>
<dbReference type="SUPFAM" id="SSF54211">
    <property type="entry name" value="Ribosomal protein S5 domain 2-like"/>
    <property type="match status" value="2"/>
</dbReference>
<dbReference type="AlphaFoldDB" id="A0AAP6XG99"/>
<evidence type="ECO:0000313" key="11">
    <source>
        <dbReference type="Proteomes" id="UP000591626"/>
    </source>
</evidence>
<dbReference type="EMBL" id="JAAUVV010000001">
    <property type="protein sequence ID" value="NJJ02819.1"/>
    <property type="molecule type" value="Genomic_DNA"/>
</dbReference>
<keyword evidence="3 8" id="KW-0808">Transferase</keyword>
<dbReference type="GO" id="GO:0004654">
    <property type="term" value="F:polyribonucleotide nucleotidyltransferase activity"/>
    <property type="evidence" value="ECO:0007669"/>
    <property type="project" value="UniProtKB-UniRule"/>
</dbReference>
<dbReference type="InterPro" id="IPR036612">
    <property type="entry name" value="KH_dom_type_1_sf"/>
</dbReference>
<gene>
    <name evidence="8" type="primary">pnp</name>
    <name evidence="10" type="ORF">HC138_00275</name>
</gene>
<dbReference type="Pfam" id="PF00575">
    <property type="entry name" value="S1"/>
    <property type="match status" value="1"/>
</dbReference>
<dbReference type="SMART" id="SM00322">
    <property type="entry name" value="KH"/>
    <property type="match status" value="1"/>
</dbReference>
<dbReference type="SMART" id="SM00316">
    <property type="entry name" value="S1"/>
    <property type="match status" value="1"/>
</dbReference>
<dbReference type="SUPFAM" id="SSF50249">
    <property type="entry name" value="Nucleic acid-binding proteins"/>
    <property type="match status" value="1"/>
</dbReference>
<dbReference type="InterPro" id="IPR015848">
    <property type="entry name" value="PNPase_PH_RNA-bd_bac/org-type"/>
</dbReference>
<dbReference type="PROSITE" id="PS50126">
    <property type="entry name" value="S1"/>
    <property type="match status" value="1"/>
</dbReference>
<accession>A0AAP6XG99</accession>
<dbReference type="GO" id="GO:0006396">
    <property type="term" value="P:RNA processing"/>
    <property type="evidence" value="ECO:0007669"/>
    <property type="project" value="InterPro"/>
</dbReference>
<dbReference type="SUPFAM" id="SSF55666">
    <property type="entry name" value="Ribonuclease PH domain 2-like"/>
    <property type="match status" value="2"/>
</dbReference>
<dbReference type="InterPro" id="IPR027408">
    <property type="entry name" value="PNPase/RNase_PH_dom_sf"/>
</dbReference>
<dbReference type="GO" id="GO:0003723">
    <property type="term" value="F:RNA binding"/>
    <property type="evidence" value="ECO:0007669"/>
    <property type="project" value="UniProtKB-UniRule"/>
</dbReference>
<evidence type="ECO:0000256" key="4">
    <source>
        <dbReference type="ARBA" id="ARBA00022695"/>
    </source>
</evidence>
<name>A0AAP6XG99_9CORY</name>
<dbReference type="PROSITE" id="PS50084">
    <property type="entry name" value="KH_TYPE_1"/>
    <property type="match status" value="1"/>
</dbReference>
<keyword evidence="2 8" id="KW-0963">Cytoplasm</keyword>
<evidence type="ECO:0000256" key="7">
    <source>
        <dbReference type="ARBA" id="ARBA00022884"/>
    </source>
</evidence>
<dbReference type="RefSeq" id="WP_070422398.1">
    <property type="nucleotide sequence ID" value="NZ_JAAUVV010000001.1"/>
</dbReference>
<dbReference type="EC" id="2.7.7.8" evidence="8"/>
<keyword evidence="7 8" id="KW-0694">RNA-binding</keyword>
<dbReference type="InterPro" id="IPR020568">
    <property type="entry name" value="Ribosomal_Su5_D2-typ_SF"/>
</dbReference>
<dbReference type="NCBIfam" id="NF008805">
    <property type="entry name" value="PRK11824.1"/>
    <property type="match status" value="1"/>
</dbReference>
<dbReference type="PANTHER" id="PTHR11252">
    <property type="entry name" value="POLYRIBONUCLEOTIDE NUCLEOTIDYLTRANSFERASE"/>
    <property type="match status" value="1"/>
</dbReference>
<comment type="caution">
    <text evidence="10">The sequence shown here is derived from an EMBL/GenBank/DDBJ whole genome shotgun (WGS) entry which is preliminary data.</text>
</comment>
<feature type="binding site" evidence="8">
    <location>
        <position position="564"/>
    </location>
    <ligand>
        <name>Mg(2+)</name>
        <dbReference type="ChEBI" id="CHEBI:18420"/>
    </ligand>
</feature>
<dbReference type="FunFam" id="3.30.1370.10:FF:000001">
    <property type="entry name" value="Polyribonucleotide nucleotidyltransferase"/>
    <property type="match status" value="1"/>
</dbReference>
<dbReference type="Pfam" id="PF01138">
    <property type="entry name" value="RNase_PH"/>
    <property type="match status" value="2"/>
</dbReference>
<evidence type="ECO:0000313" key="10">
    <source>
        <dbReference type="EMBL" id="NJJ02819.1"/>
    </source>
</evidence>
<comment type="subcellular location">
    <subcellularLocation>
        <location evidence="8">Cytoplasm</location>
    </subcellularLocation>
</comment>
<dbReference type="FunFam" id="3.30.230.70:FF:000001">
    <property type="entry name" value="Polyribonucleotide nucleotidyltransferase"/>
    <property type="match status" value="1"/>
</dbReference>
<proteinExistence type="inferred from homology"/>
<dbReference type="SUPFAM" id="SSF46915">
    <property type="entry name" value="Polynucleotide phosphorylase/guanosine pentaphosphate synthase (PNPase/GPSI), domain 3"/>
    <property type="match status" value="1"/>
</dbReference>